<name>A0A4Q1HKE8_9BURK</name>
<feature type="transmembrane region" description="Helical" evidence="7">
    <location>
        <begin position="191"/>
        <end position="210"/>
    </location>
</feature>
<keyword evidence="7" id="KW-0472">Membrane</keyword>
<evidence type="ECO:0000256" key="7">
    <source>
        <dbReference type="SAM" id="Phobius"/>
    </source>
</evidence>
<evidence type="ECO:0000256" key="3">
    <source>
        <dbReference type="ARBA" id="ARBA00022679"/>
    </source>
</evidence>
<evidence type="ECO:0000256" key="4">
    <source>
        <dbReference type="ARBA" id="ARBA00022777"/>
    </source>
</evidence>
<evidence type="ECO:0000313" key="10">
    <source>
        <dbReference type="Proteomes" id="UP000290849"/>
    </source>
</evidence>
<dbReference type="SMART" id="SM00387">
    <property type="entry name" value="HATPase_c"/>
    <property type="match status" value="1"/>
</dbReference>
<proteinExistence type="predicted"/>
<keyword evidence="6" id="KW-0175">Coiled coil</keyword>
<evidence type="ECO:0000313" key="9">
    <source>
        <dbReference type="EMBL" id="RXN88223.1"/>
    </source>
</evidence>
<keyword evidence="3" id="KW-0808">Transferase</keyword>
<gene>
    <name evidence="9" type="ORF">C7R54_15940</name>
</gene>
<comment type="caution">
    <text evidence="9">The sequence shown here is derived from an EMBL/GenBank/DDBJ whole genome shotgun (WGS) entry which is preliminary data.</text>
</comment>
<evidence type="ECO:0000256" key="6">
    <source>
        <dbReference type="SAM" id="Coils"/>
    </source>
</evidence>
<dbReference type="EC" id="2.7.13.3" evidence="2"/>
<dbReference type="InterPro" id="IPR003594">
    <property type="entry name" value="HATPase_dom"/>
</dbReference>
<dbReference type="Gene3D" id="3.30.565.10">
    <property type="entry name" value="Histidine kinase-like ATPase, C-terminal domain"/>
    <property type="match status" value="1"/>
</dbReference>
<dbReference type="GO" id="GO:0004673">
    <property type="term" value="F:protein histidine kinase activity"/>
    <property type="evidence" value="ECO:0007669"/>
    <property type="project" value="UniProtKB-EC"/>
</dbReference>
<feature type="transmembrane region" description="Helical" evidence="7">
    <location>
        <begin position="323"/>
        <end position="342"/>
    </location>
</feature>
<dbReference type="PANTHER" id="PTHR24421">
    <property type="entry name" value="NITRATE/NITRITE SENSOR PROTEIN NARX-RELATED"/>
    <property type="match status" value="1"/>
</dbReference>
<reference evidence="9 10" key="1">
    <citation type="journal article" date="2017" name="Int. J. Syst. Evol. Microbiol.">
        <title>Achromobacter aloeverae sp. nov., isolated from the root of Aloe vera (L.) Burm.f.</title>
        <authorList>
            <person name="Kuncharoen N."/>
            <person name="Muramatsu Y."/>
            <person name="Shibata C."/>
            <person name="Kamakura Y."/>
            <person name="Nakagawa Y."/>
            <person name="Tanasupawat S."/>
        </authorList>
    </citation>
    <scope>NUCLEOTIDE SEQUENCE [LARGE SCALE GENOMIC DNA]</scope>
    <source>
        <strain evidence="9 10">AVA-1</strain>
    </source>
</reference>
<dbReference type="PANTHER" id="PTHR24421:SF10">
    <property type="entry name" value="NITRATE_NITRITE SENSOR PROTEIN NARQ"/>
    <property type="match status" value="1"/>
</dbReference>
<evidence type="ECO:0000259" key="8">
    <source>
        <dbReference type="SMART" id="SM00387"/>
    </source>
</evidence>
<keyword evidence="4 9" id="KW-0418">Kinase</keyword>
<dbReference type="CDD" id="cd16917">
    <property type="entry name" value="HATPase_UhpB-NarQ-NarX-like"/>
    <property type="match status" value="1"/>
</dbReference>
<keyword evidence="7" id="KW-1133">Transmembrane helix</keyword>
<dbReference type="Proteomes" id="UP000290849">
    <property type="component" value="Unassembled WGS sequence"/>
</dbReference>
<keyword evidence="5" id="KW-0902">Two-component regulatory system</keyword>
<dbReference type="AlphaFoldDB" id="A0A4Q1HKE8"/>
<protein>
    <recommendedName>
        <fullName evidence="2">histidine kinase</fullName>
        <ecNumber evidence="2">2.7.13.3</ecNumber>
    </recommendedName>
</protein>
<keyword evidence="10" id="KW-1185">Reference proteome</keyword>
<feature type="transmembrane region" description="Helical" evidence="7">
    <location>
        <begin position="378"/>
        <end position="397"/>
    </location>
</feature>
<dbReference type="Pfam" id="PF02518">
    <property type="entry name" value="HATPase_c"/>
    <property type="match status" value="1"/>
</dbReference>
<feature type="transmembrane region" description="Helical" evidence="7">
    <location>
        <begin position="349"/>
        <end position="366"/>
    </location>
</feature>
<organism evidence="9 10">
    <name type="scientific">Achromobacter aloeverae</name>
    <dbReference type="NCBI Taxonomy" id="1750518"/>
    <lineage>
        <taxon>Bacteria</taxon>
        <taxon>Pseudomonadati</taxon>
        <taxon>Pseudomonadota</taxon>
        <taxon>Betaproteobacteria</taxon>
        <taxon>Burkholderiales</taxon>
        <taxon>Alcaligenaceae</taxon>
        <taxon>Achromobacter</taxon>
    </lineage>
</organism>
<accession>A0A4Q1HKE8</accession>
<dbReference type="EMBL" id="PYAL01000004">
    <property type="protein sequence ID" value="RXN88223.1"/>
    <property type="molecule type" value="Genomic_DNA"/>
</dbReference>
<comment type="catalytic activity">
    <reaction evidence="1">
        <text>ATP + protein L-histidine = ADP + protein N-phospho-L-histidine.</text>
        <dbReference type="EC" id="2.7.13.3"/>
    </reaction>
</comment>
<dbReference type="SUPFAM" id="SSF55874">
    <property type="entry name" value="ATPase domain of HSP90 chaperone/DNA topoisomerase II/histidine kinase"/>
    <property type="match status" value="1"/>
</dbReference>
<feature type="transmembrane region" description="Helical" evidence="7">
    <location>
        <begin position="230"/>
        <end position="248"/>
    </location>
</feature>
<dbReference type="OrthoDB" id="9797605at2"/>
<evidence type="ECO:0000256" key="5">
    <source>
        <dbReference type="ARBA" id="ARBA00023012"/>
    </source>
</evidence>
<feature type="transmembrane region" description="Helical" evidence="7">
    <location>
        <begin position="260"/>
        <end position="282"/>
    </location>
</feature>
<dbReference type="InterPro" id="IPR050482">
    <property type="entry name" value="Sensor_HK_TwoCompSys"/>
</dbReference>
<keyword evidence="7" id="KW-0812">Transmembrane</keyword>
<feature type="coiled-coil region" evidence="6">
    <location>
        <begin position="418"/>
        <end position="445"/>
    </location>
</feature>
<evidence type="ECO:0000256" key="1">
    <source>
        <dbReference type="ARBA" id="ARBA00000085"/>
    </source>
</evidence>
<dbReference type="InterPro" id="IPR036890">
    <property type="entry name" value="HATPase_C_sf"/>
</dbReference>
<feature type="transmembrane region" description="Helical" evidence="7">
    <location>
        <begin position="294"/>
        <end position="311"/>
    </location>
</feature>
<evidence type="ECO:0000256" key="2">
    <source>
        <dbReference type="ARBA" id="ARBA00012438"/>
    </source>
</evidence>
<feature type="domain" description="Histidine kinase/HSP90-like ATPase" evidence="8">
    <location>
        <begin position="539"/>
        <end position="640"/>
    </location>
</feature>
<sequence>MITGCTLVRAQSTVLHITEAQRWSSSSKAWLQPASMDALDAGDQAMAAADADWRQVSLPDIEPRVFWPRGMPAAALPEVWWYRMHIPADALASQGTRLYVPRWQATGTLAVYVNGRRAWQSRGDRAWNNFNHPLWVDLGGLLPPGRDAWVYVRMASQPNVGGALSSIWVGPVADLLPRWRWRAFLQTGLPAYWRGAFMVLGVLALGLAAWLRINWRRHRELASAGGARPFALFFCMAVGQALGALLFLVNDEGLDMNFAWFSWITLVGMLSVPVCAFHFLGVVQHRPRPRLGRVLVVYWLVVVVATLPTWWTDHPGIVPLQRLAILPPVLAQIYAAVANAWARRNAANVLLAAWGPLSLLMAWHDMAMQNYRLDIEGIYLTPYVNLGLLTLFLILAFTRYTHALESAVRARSVLDERLAAQARELIQAHERVRNAEREQTLLNERQRLMSDMHDGVGSSLMSALRLVEMGKEPVNIAQVLKECIDDLKIAIDSLESADADLLALLGALRFRLGPRLTGAGIALRWRMSDLPPLPWLDAQSALHVLRILQEVLTNIVKHGAASEITVTTAVAQPPAGMVGEGVQVCVQDNGRPFTPSTEARLPGRRGLANVRNRVSTLGAHCAWQPLQEGTSFTLWLPLVRPGT</sequence>
<dbReference type="GO" id="GO:0000160">
    <property type="term" value="P:phosphorelay signal transduction system"/>
    <property type="evidence" value="ECO:0007669"/>
    <property type="project" value="UniProtKB-KW"/>
</dbReference>